<dbReference type="PANTHER" id="PTHR30040:SF2">
    <property type="entry name" value="FAD:PROTEIN FMN TRANSFERASE"/>
    <property type="match status" value="1"/>
</dbReference>
<keyword evidence="4" id="KW-0808">Transferase</keyword>
<protein>
    <recommendedName>
        <fullName evidence="2">FAD:protein FMN transferase</fullName>
        <ecNumber evidence="1">2.7.1.180</ecNumber>
    </recommendedName>
    <alternativeName>
        <fullName evidence="8">Flavin transferase</fullName>
    </alternativeName>
</protein>
<organism evidence="12 13">
    <name type="scientific">Bernardetia litoralis (strain ATCC 23117 / DSM 6794 / NBRC 15988 / NCIMB 1366 / Fx l1 / Sio-4)</name>
    <name type="common">Flexibacter litoralis</name>
    <dbReference type="NCBI Taxonomy" id="880071"/>
    <lineage>
        <taxon>Bacteria</taxon>
        <taxon>Pseudomonadati</taxon>
        <taxon>Bacteroidota</taxon>
        <taxon>Cytophagia</taxon>
        <taxon>Cytophagales</taxon>
        <taxon>Bernardetiaceae</taxon>
        <taxon>Bernardetia</taxon>
    </lineage>
</organism>
<evidence type="ECO:0000256" key="9">
    <source>
        <dbReference type="ARBA" id="ARBA00048540"/>
    </source>
</evidence>
<sequence>MSIWESVGSPSFDVEIKNYFNYKNPKRIVCIFVLKYKTRIKKMEKKYYLRNAIYGGILILLMFLVYKLRDTENTNDHQTYQVYGKTQGTTYTVKYLAEKGNNYQMAIDSVLVAFSQSLSTYIPDAEISIFNQMENTDSAIVFQNELFYPVLQTSKEIFELSQGAFDPTLAPVIRVWGFGEMEEPEKIPSDKIDSLLEFVGFDKYIVFDKTSLKKTKKYIQLNFNAIAQGYAVDVVALFLEAKNIKNYMVEIGGEVRANGKGTDGTGWKIGIDKPIEEQKDNQNTQRQLQAIVTLNNKSLVTSGNYRKFYIREGKKYPHTINPKTGYPVTHTLLSATILANDAITADALGTACMVLGKDKALEMIEKLENTEVFLIYDENGITKTTMTKGFEEFIQKIE</sequence>
<keyword evidence="11" id="KW-0812">Transmembrane</keyword>
<dbReference type="PIRSF" id="PIRSF006268">
    <property type="entry name" value="ApbE"/>
    <property type="match status" value="1"/>
</dbReference>
<dbReference type="KEGG" id="fli:Fleli_2280"/>
<gene>
    <name evidence="12" type="ordered locus">Fleli_2280</name>
</gene>
<keyword evidence="11" id="KW-0472">Membrane</keyword>
<keyword evidence="7 10" id="KW-0460">Magnesium</keyword>
<dbReference type="STRING" id="880071.Fleli_2280"/>
<accession>I4AL20</accession>
<keyword evidence="11" id="KW-1133">Transmembrane helix</keyword>
<evidence type="ECO:0000256" key="5">
    <source>
        <dbReference type="ARBA" id="ARBA00022723"/>
    </source>
</evidence>
<evidence type="ECO:0000256" key="2">
    <source>
        <dbReference type="ARBA" id="ARBA00016337"/>
    </source>
</evidence>
<dbReference type="Pfam" id="PF02424">
    <property type="entry name" value="ApbE"/>
    <property type="match status" value="1"/>
</dbReference>
<reference evidence="13" key="1">
    <citation type="submission" date="2012-06" db="EMBL/GenBank/DDBJ databases">
        <title>The complete genome of Flexibacter litoralis DSM 6794.</title>
        <authorList>
            <person name="Lucas S."/>
            <person name="Copeland A."/>
            <person name="Lapidus A."/>
            <person name="Glavina del Rio T."/>
            <person name="Dalin E."/>
            <person name="Tice H."/>
            <person name="Bruce D."/>
            <person name="Goodwin L."/>
            <person name="Pitluck S."/>
            <person name="Peters L."/>
            <person name="Ovchinnikova G."/>
            <person name="Lu M."/>
            <person name="Kyrpides N."/>
            <person name="Mavromatis K."/>
            <person name="Ivanova N."/>
            <person name="Brettin T."/>
            <person name="Detter J.C."/>
            <person name="Han C."/>
            <person name="Larimer F."/>
            <person name="Land M."/>
            <person name="Hauser L."/>
            <person name="Markowitz V."/>
            <person name="Cheng J.-F."/>
            <person name="Hugenholtz P."/>
            <person name="Woyke T."/>
            <person name="Wu D."/>
            <person name="Spring S."/>
            <person name="Lang E."/>
            <person name="Kopitz M."/>
            <person name="Brambilla E."/>
            <person name="Klenk H.-P."/>
            <person name="Eisen J.A."/>
        </authorList>
    </citation>
    <scope>NUCLEOTIDE SEQUENCE [LARGE SCALE GENOMIC DNA]</scope>
    <source>
        <strain evidence="13">ATCC 23117 / DSM 6794 / NBRC 15988 / NCIMB 1366 / Sio-4</strain>
    </source>
</reference>
<evidence type="ECO:0000256" key="11">
    <source>
        <dbReference type="SAM" id="Phobius"/>
    </source>
</evidence>
<evidence type="ECO:0000256" key="10">
    <source>
        <dbReference type="PIRSR" id="PIRSR006268-2"/>
    </source>
</evidence>
<dbReference type="GO" id="GO:0016740">
    <property type="term" value="F:transferase activity"/>
    <property type="evidence" value="ECO:0007669"/>
    <property type="project" value="UniProtKB-KW"/>
</dbReference>
<keyword evidence="12" id="KW-0449">Lipoprotein</keyword>
<evidence type="ECO:0000256" key="7">
    <source>
        <dbReference type="ARBA" id="ARBA00022842"/>
    </source>
</evidence>
<proteinExistence type="predicted"/>
<feature type="binding site" evidence="10">
    <location>
        <position position="225"/>
    </location>
    <ligand>
        <name>Mg(2+)</name>
        <dbReference type="ChEBI" id="CHEBI:18420"/>
    </ligand>
</feature>
<keyword evidence="6" id="KW-0274">FAD</keyword>
<dbReference type="SUPFAM" id="SSF143631">
    <property type="entry name" value="ApbE-like"/>
    <property type="match status" value="1"/>
</dbReference>
<dbReference type="PANTHER" id="PTHR30040">
    <property type="entry name" value="THIAMINE BIOSYNTHESIS LIPOPROTEIN APBE"/>
    <property type="match status" value="1"/>
</dbReference>
<feature type="transmembrane region" description="Helical" evidence="11">
    <location>
        <begin position="47"/>
        <end position="66"/>
    </location>
</feature>
<evidence type="ECO:0000256" key="6">
    <source>
        <dbReference type="ARBA" id="ARBA00022827"/>
    </source>
</evidence>
<dbReference type="InterPro" id="IPR003374">
    <property type="entry name" value="ApbE-like_sf"/>
</dbReference>
<evidence type="ECO:0000256" key="3">
    <source>
        <dbReference type="ARBA" id="ARBA00022630"/>
    </source>
</evidence>
<feature type="binding site" evidence="10">
    <location>
        <position position="350"/>
    </location>
    <ligand>
        <name>Mg(2+)</name>
        <dbReference type="ChEBI" id="CHEBI:18420"/>
    </ligand>
</feature>
<dbReference type="HOGENOM" id="CLU_044403_0_0_10"/>
<dbReference type="AlphaFoldDB" id="I4AL20"/>
<dbReference type="InterPro" id="IPR024932">
    <property type="entry name" value="ApbE"/>
</dbReference>
<evidence type="ECO:0000313" key="13">
    <source>
        <dbReference type="Proteomes" id="UP000006054"/>
    </source>
</evidence>
<dbReference type="Proteomes" id="UP000006054">
    <property type="component" value="Chromosome"/>
</dbReference>
<dbReference type="EC" id="2.7.1.180" evidence="1"/>
<dbReference type="Gene3D" id="3.10.520.10">
    <property type="entry name" value="ApbE-like domains"/>
    <property type="match status" value="1"/>
</dbReference>
<evidence type="ECO:0000313" key="12">
    <source>
        <dbReference type="EMBL" id="AFM04655.1"/>
    </source>
</evidence>
<dbReference type="eggNOG" id="COG1477">
    <property type="taxonomic scope" value="Bacteria"/>
</dbReference>
<keyword evidence="13" id="KW-1185">Reference proteome</keyword>
<comment type="catalytic activity">
    <reaction evidence="9">
        <text>L-threonyl-[protein] + FAD = FMN-L-threonyl-[protein] + AMP + H(+)</text>
        <dbReference type="Rhea" id="RHEA:36847"/>
        <dbReference type="Rhea" id="RHEA-COMP:11060"/>
        <dbReference type="Rhea" id="RHEA-COMP:11061"/>
        <dbReference type="ChEBI" id="CHEBI:15378"/>
        <dbReference type="ChEBI" id="CHEBI:30013"/>
        <dbReference type="ChEBI" id="CHEBI:57692"/>
        <dbReference type="ChEBI" id="CHEBI:74257"/>
        <dbReference type="ChEBI" id="CHEBI:456215"/>
        <dbReference type="EC" id="2.7.1.180"/>
    </reaction>
</comment>
<evidence type="ECO:0000256" key="1">
    <source>
        <dbReference type="ARBA" id="ARBA00011955"/>
    </source>
</evidence>
<dbReference type="PATRIC" id="fig|880071.3.peg.2269"/>
<dbReference type="GO" id="GO:0046872">
    <property type="term" value="F:metal ion binding"/>
    <property type="evidence" value="ECO:0007669"/>
    <property type="project" value="UniProtKB-KW"/>
</dbReference>
<name>I4AL20_BERLS</name>
<feature type="binding site" evidence="10">
    <location>
        <position position="346"/>
    </location>
    <ligand>
        <name>Mg(2+)</name>
        <dbReference type="ChEBI" id="CHEBI:18420"/>
    </ligand>
</feature>
<dbReference type="EMBL" id="CP003345">
    <property type="protein sequence ID" value="AFM04655.1"/>
    <property type="molecule type" value="Genomic_DNA"/>
</dbReference>
<keyword evidence="5 10" id="KW-0479">Metal-binding</keyword>
<keyword evidence="3" id="KW-0285">Flavoprotein</keyword>
<evidence type="ECO:0000256" key="4">
    <source>
        <dbReference type="ARBA" id="ARBA00022679"/>
    </source>
</evidence>
<evidence type="ECO:0000256" key="8">
    <source>
        <dbReference type="ARBA" id="ARBA00031306"/>
    </source>
</evidence>
<comment type="cofactor">
    <cofactor evidence="10">
        <name>Mg(2+)</name>
        <dbReference type="ChEBI" id="CHEBI:18420"/>
    </cofactor>
    <cofactor evidence="10">
        <name>Mn(2+)</name>
        <dbReference type="ChEBI" id="CHEBI:29035"/>
    </cofactor>
    <text evidence="10">Magnesium. Can also use manganese.</text>
</comment>